<dbReference type="AlphaFoldDB" id="D8PM12"/>
<dbReference type="InterPro" id="IPR032675">
    <property type="entry name" value="LRR_dom_sf"/>
</dbReference>
<feature type="compositionally biased region" description="Polar residues" evidence="1">
    <location>
        <begin position="135"/>
        <end position="151"/>
    </location>
</feature>
<dbReference type="InParanoid" id="D8PM12"/>
<organism evidence="3">
    <name type="scientific">Schizophyllum commune (strain H4-8 / FGSC 9210)</name>
    <name type="common">Split gill fungus</name>
    <dbReference type="NCBI Taxonomy" id="578458"/>
    <lineage>
        <taxon>Eukaryota</taxon>
        <taxon>Fungi</taxon>
        <taxon>Dikarya</taxon>
        <taxon>Basidiomycota</taxon>
        <taxon>Agaricomycotina</taxon>
        <taxon>Agaricomycetes</taxon>
        <taxon>Agaricomycetidae</taxon>
        <taxon>Agaricales</taxon>
        <taxon>Schizophyllaceae</taxon>
        <taxon>Schizophyllum</taxon>
    </lineage>
</organism>
<sequence length="565" mass="60774">MVLSMLPSVYYSHTYGRASPSAGLMDPQDLAVTVTEDRHRSAIARLLGRNRTPSLRFFTARVNSQNLAAIARAMNSHRAMSPSHLDEAQASDDPSDFPGHNPVGERSQRATSEASGEAQASPVVTIVPYPPADSVSRSDTAPYTAPYTQAGINDAPTIASESDTESHSFPSGSGESSTPTLTASSPLSTISIIRHSRLTQPLQSPATQAARLRGYLEDPGPSTARSRPHAAGGGHRLSNATADPTDTPVGQQRLDSISEVNASSQEAASQPPSPAEPASSAHDSESSDADPAAAQAANQHGHEDDLTYLSFEVQKVNKGPFVDHRLSIRVGKRYQLGDLRSAPFTQRLDEVFEVCEASQFAFTELFLDVLESTVRGGGLNGRDAFIQILLRLVPHLRNLHHASVKFYHDESAYALGDASAQELQSVLLAFPRLRHLQLEGNTTLTRLRTFPLRQLRKLEVLTEVSESIVEGLALSCRKLDTLIAGPVVPDTTGQDFPETSANTPAHGQAGFPSFLRIFSAHPCEKLLATASRGSVEVDFTLTNAQYLPDVRESLGKNPASVIRIV</sequence>
<dbReference type="Gene3D" id="3.80.10.10">
    <property type="entry name" value="Ribonuclease Inhibitor"/>
    <property type="match status" value="1"/>
</dbReference>
<gene>
    <name evidence="2" type="ORF">SCHCODRAFT_103407</name>
</gene>
<evidence type="ECO:0000256" key="1">
    <source>
        <dbReference type="SAM" id="MobiDB-lite"/>
    </source>
</evidence>
<dbReference type="OrthoDB" id="10484878at2759"/>
<evidence type="ECO:0000313" key="2">
    <source>
        <dbReference type="EMBL" id="EFJ02081.1"/>
    </source>
</evidence>
<dbReference type="HOGENOM" id="CLU_434863_0_0_1"/>
<name>D8PM12_SCHCM</name>
<dbReference type="GeneID" id="9589516"/>
<proteinExistence type="predicted"/>
<accession>D8PM12</accession>
<feature type="compositionally biased region" description="Low complexity" evidence="1">
    <location>
        <begin position="262"/>
        <end position="281"/>
    </location>
</feature>
<dbReference type="Proteomes" id="UP000007431">
    <property type="component" value="Unassembled WGS sequence"/>
</dbReference>
<dbReference type="KEGG" id="scm:SCHCO_02564148"/>
<dbReference type="VEuPathDB" id="FungiDB:SCHCODRAFT_02564148"/>
<protein>
    <submittedName>
        <fullName evidence="2">Uncharacterized protein</fullName>
    </submittedName>
</protein>
<keyword evidence="3" id="KW-1185">Reference proteome</keyword>
<feature type="compositionally biased region" description="Polar residues" evidence="1">
    <location>
        <begin position="238"/>
        <end position="261"/>
    </location>
</feature>
<feature type="compositionally biased region" description="Low complexity" evidence="1">
    <location>
        <begin position="167"/>
        <end position="185"/>
    </location>
</feature>
<feature type="region of interest" description="Disordered" evidence="1">
    <location>
        <begin position="215"/>
        <end position="301"/>
    </location>
</feature>
<dbReference type="RefSeq" id="XP_003036983.1">
    <property type="nucleotide sequence ID" value="XM_003036937.1"/>
</dbReference>
<evidence type="ECO:0000313" key="3">
    <source>
        <dbReference type="Proteomes" id="UP000007431"/>
    </source>
</evidence>
<dbReference type="EMBL" id="GL377302">
    <property type="protein sequence ID" value="EFJ02081.1"/>
    <property type="molecule type" value="Genomic_DNA"/>
</dbReference>
<feature type="non-terminal residue" evidence="2">
    <location>
        <position position="565"/>
    </location>
</feature>
<feature type="region of interest" description="Disordered" evidence="1">
    <location>
        <begin position="78"/>
        <end position="185"/>
    </location>
</feature>
<reference evidence="2 3" key="1">
    <citation type="journal article" date="2010" name="Nat. Biotechnol.">
        <title>Genome sequence of the model mushroom Schizophyllum commune.</title>
        <authorList>
            <person name="Ohm R.A."/>
            <person name="de Jong J.F."/>
            <person name="Lugones L.G."/>
            <person name="Aerts A."/>
            <person name="Kothe E."/>
            <person name="Stajich J.E."/>
            <person name="de Vries R.P."/>
            <person name="Record E."/>
            <person name="Levasseur A."/>
            <person name="Baker S.E."/>
            <person name="Bartholomew K.A."/>
            <person name="Coutinho P.M."/>
            <person name="Erdmann S."/>
            <person name="Fowler T.J."/>
            <person name="Gathman A.C."/>
            <person name="Lombard V."/>
            <person name="Henrissat B."/>
            <person name="Knabe N."/>
            <person name="Kuees U."/>
            <person name="Lilly W.W."/>
            <person name="Lindquist E."/>
            <person name="Lucas S."/>
            <person name="Magnuson J.K."/>
            <person name="Piumi F."/>
            <person name="Raudaskoski M."/>
            <person name="Salamov A."/>
            <person name="Schmutz J."/>
            <person name="Schwarze F.W.M.R."/>
            <person name="vanKuyk P.A."/>
            <person name="Horton J.S."/>
            <person name="Grigoriev I.V."/>
            <person name="Woesten H.A.B."/>
        </authorList>
    </citation>
    <scope>NUCLEOTIDE SEQUENCE [LARGE SCALE GENOMIC DNA]</scope>
    <source>
        <strain evidence="3">H4-8 / FGSC 9210</strain>
    </source>
</reference>